<keyword evidence="2 6" id="KW-0238">DNA-binding</keyword>
<dbReference type="Gene3D" id="1.10.10.60">
    <property type="entry name" value="Homeodomain-like"/>
    <property type="match status" value="1"/>
</dbReference>
<dbReference type="GO" id="GO:0043565">
    <property type="term" value="F:sequence-specific DNA binding"/>
    <property type="evidence" value="ECO:0007669"/>
    <property type="project" value="InterPro"/>
</dbReference>
<organism evidence="6 7">
    <name type="scientific">Arenimonas fontis</name>
    <dbReference type="NCBI Taxonomy" id="2608255"/>
    <lineage>
        <taxon>Bacteria</taxon>
        <taxon>Pseudomonadati</taxon>
        <taxon>Pseudomonadota</taxon>
        <taxon>Gammaproteobacteria</taxon>
        <taxon>Lysobacterales</taxon>
        <taxon>Lysobacteraceae</taxon>
        <taxon>Arenimonas</taxon>
    </lineage>
</organism>
<reference evidence="6 7" key="1">
    <citation type="submission" date="2019-09" db="EMBL/GenBank/DDBJ databases">
        <title>Arenimonas chukotkensis sp. nov., a bacterium isolated from Chukotka hot spring, Arctic region, Russia.</title>
        <authorList>
            <person name="Zayulina K.S."/>
            <person name="Prokofeva M.I."/>
            <person name="Elcheninov A.G."/>
            <person name="Novikov A."/>
            <person name="Kochetkova T.V."/>
            <person name="Kublanov I.V."/>
        </authorList>
    </citation>
    <scope>NUCLEOTIDE SEQUENCE [LARGE SCALE GENOMIC DNA]</scope>
    <source>
        <strain evidence="6 7">3729k</strain>
    </source>
</reference>
<proteinExistence type="inferred from homology"/>
<name>A0A5B2Z8V9_9GAMM</name>
<dbReference type="InterPro" id="IPR002197">
    <property type="entry name" value="HTH_Fis"/>
</dbReference>
<dbReference type="RefSeq" id="WP_149861038.1">
    <property type="nucleotide sequence ID" value="NZ_VUOD01000007.1"/>
</dbReference>
<dbReference type="PIRSF" id="PIRSF002097">
    <property type="entry name" value="DNA-binding_Fis"/>
    <property type="match status" value="1"/>
</dbReference>
<accession>A0A5B2Z8V9</accession>
<evidence type="ECO:0000256" key="2">
    <source>
        <dbReference type="ARBA" id="ARBA00023125"/>
    </source>
</evidence>
<dbReference type="NCBIfam" id="NF001659">
    <property type="entry name" value="PRK00430.1"/>
    <property type="match status" value="1"/>
</dbReference>
<dbReference type="Proteomes" id="UP000322165">
    <property type="component" value="Unassembled WGS sequence"/>
</dbReference>
<dbReference type="Pfam" id="PF02954">
    <property type="entry name" value="HTH_8"/>
    <property type="match status" value="1"/>
</dbReference>
<evidence type="ECO:0000256" key="4">
    <source>
        <dbReference type="SAM" id="MobiDB-lite"/>
    </source>
</evidence>
<dbReference type="EMBL" id="VUOD01000007">
    <property type="protein sequence ID" value="KAA2284347.1"/>
    <property type="molecule type" value="Genomic_DNA"/>
</dbReference>
<dbReference type="PANTHER" id="PTHR47918">
    <property type="entry name" value="DNA-BINDING PROTEIN FIS"/>
    <property type="match status" value="1"/>
</dbReference>
<protein>
    <recommendedName>
        <fullName evidence="3">Putative Fis-like DNA-binding protein</fullName>
    </recommendedName>
</protein>
<evidence type="ECO:0000313" key="6">
    <source>
        <dbReference type="EMBL" id="KAA2284347.1"/>
    </source>
</evidence>
<dbReference type="PRINTS" id="PR01591">
    <property type="entry name" value="DNABINDNGFIS"/>
</dbReference>
<evidence type="ECO:0000259" key="5">
    <source>
        <dbReference type="Pfam" id="PF02954"/>
    </source>
</evidence>
<dbReference type="SUPFAM" id="SSF46689">
    <property type="entry name" value="Homeodomain-like"/>
    <property type="match status" value="1"/>
</dbReference>
<sequence>MNALPAARADANTTPSGHTPLRDHVARSVRRYLHDLDGCDANDLYELVLREVEIPLLLEVLQHCEGNQSRAAACLGINRATLRRKLKAYGIA</sequence>
<comment type="similarity">
    <text evidence="1">Belongs to the transcriptional regulatory Fis family.</text>
</comment>
<dbReference type="InterPro" id="IPR009057">
    <property type="entry name" value="Homeodomain-like_sf"/>
</dbReference>
<evidence type="ECO:0000256" key="1">
    <source>
        <dbReference type="ARBA" id="ARBA00008559"/>
    </source>
</evidence>
<feature type="domain" description="DNA binding HTH" evidence="5">
    <location>
        <begin position="49"/>
        <end position="89"/>
    </location>
</feature>
<dbReference type="PRINTS" id="PR01590">
    <property type="entry name" value="HTHFIS"/>
</dbReference>
<dbReference type="InterPro" id="IPR005412">
    <property type="entry name" value="Fis_DNA-bd"/>
</dbReference>
<dbReference type="InterPro" id="IPR050207">
    <property type="entry name" value="Trans_regulatory_Fis"/>
</dbReference>
<dbReference type="PANTHER" id="PTHR47918:SF1">
    <property type="entry name" value="DNA-BINDING PROTEIN FIS"/>
    <property type="match status" value="1"/>
</dbReference>
<reference evidence="6 7" key="2">
    <citation type="submission" date="2019-09" db="EMBL/GenBank/DDBJ databases">
        <authorList>
            <person name="Mazur A."/>
        </authorList>
    </citation>
    <scope>NUCLEOTIDE SEQUENCE [LARGE SCALE GENOMIC DNA]</scope>
    <source>
        <strain evidence="6 7">3729k</strain>
    </source>
</reference>
<gene>
    <name evidence="6" type="primary">fis</name>
    <name evidence="6" type="ORF">F0415_09785</name>
</gene>
<evidence type="ECO:0000256" key="3">
    <source>
        <dbReference type="ARBA" id="ARBA00029540"/>
    </source>
</evidence>
<dbReference type="GO" id="GO:0006355">
    <property type="term" value="P:regulation of DNA-templated transcription"/>
    <property type="evidence" value="ECO:0007669"/>
    <property type="project" value="InterPro"/>
</dbReference>
<feature type="region of interest" description="Disordered" evidence="4">
    <location>
        <begin position="1"/>
        <end position="22"/>
    </location>
</feature>
<keyword evidence="7" id="KW-1185">Reference proteome</keyword>
<evidence type="ECO:0000313" key="7">
    <source>
        <dbReference type="Proteomes" id="UP000322165"/>
    </source>
</evidence>
<comment type="caution">
    <text evidence="6">The sequence shown here is derived from an EMBL/GenBank/DDBJ whole genome shotgun (WGS) entry which is preliminary data.</text>
</comment>
<dbReference type="AlphaFoldDB" id="A0A5B2Z8V9"/>